<keyword evidence="6" id="KW-1185">Reference proteome</keyword>
<dbReference type="Gene3D" id="3.40.50.300">
    <property type="entry name" value="P-loop containing nucleotide triphosphate hydrolases"/>
    <property type="match status" value="2"/>
</dbReference>
<dbReference type="SUPFAM" id="SSF52540">
    <property type="entry name" value="P-loop containing nucleoside triphosphate hydrolases"/>
    <property type="match status" value="1"/>
</dbReference>
<dbReference type="PANTHER" id="PTHR11783">
    <property type="entry name" value="SULFOTRANSFERASE SULT"/>
    <property type="match status" value="1"/>
</dbReference>
<sequence>MEHPLFSFNHHDLVPFINYKVHANLNGELPNLHSLLTPRLFATHVPYQSLPESMIDSSSKCKIVYICRNPFDTFVSIWHFIKKIKPLSLGPFSMEEAFDMYCKRASRGVEANKEGNSILYFENKGLFRKDEVGDWSNHITREMVEKLDEIFEEKSPGSRLNFSRDPNDKQSRICRLILLNARAI</sequence>
<dbReference type="EC" id="2.8.2.-" evidence="3"/>
<evidence type="ECO:0000256" key="2">
    <source>
        <dbReference type="ARBA" id="ARBA00022679"/>
    </source>
</evidence>
<dbReference type="AlphaFoldDB" id="A0A9Q1JPV0"/>
<dbReference type="Pfam" id="PF00685">
    <property type="entry name" value="Sulfotransfer_1"/>
    <property type="match status" value="2"/>
</dbReference>
<accession>A0A9Q1JPV0</accession>
<protein>
    <recommendedName>
        <fullName evidence="3">Sulfotransferase</fullName>
        <ecNumber evidence="3">2.8.2.-</ecNumber>
    </recommendedName>
</protein>
<comment type="caution">
    <text evidence="5">The sequence shown here is derived from an EMBL/GenBank/DDBJ whole genome shotgun (WGS) entry which is preliminary data.</text>
</comment>
<evidence type="ECO:0000313" key="5">
    <source>
        <dbReference type="EMBL" id="KAJ8428762.1"/>
    </source>
</evidence>
<feature type="domain" description="Sulfotransferase" evidence="4">
    <location>
        <begin position="118"/>
        <end position="155"/>
    </location>
</feature>
<dbReference type="GO" id="GO:0008146">
    <property type="term" value="F:sulfotransferase activity"/>
    <property type="evidence" value="ECO:0007669"/>
    <property type="project" value="InterPro"/>
</dbReference>
<reference evidence="5" key="1">
    <citation type="submission" date="2022-04" db="EMBL/GenBank/DDBJ databases">
        <title>Carnegiea gigantea Genome sequencing and assembly v2.</title>
        <authorList>
            <person name="Copetti D."/>
            <person name="Sanderson M.J."/>
            <person name="Burquez A."/>
            <person name="Wojciechowski M.F."/>
        </authorList>
    </citation>
    <scope>NUCLEOTIDE SEQUENCE</scope>
    <source>
        <strain evidence="5">SGP5-SGP5p</strain>
        <tissue evidence="5">Aerial part</tissue>
    </source>
</reference>
<feature type="domain" description="Sulfotransferase" evidence="4">
    <location>
        <begin position="2"/>
        <end position="104"/>
    </location>
</feature>
<evidence type="ECO:0000256" key="3">
    <source>
        <dbReference type="RuleBase" id="RU361155"/>
    </source>
</evidence>
<evidence type="ECO:0000259" key="4">
    <source>
        <dbReference type="Pfam" id="PF00685"/>
    </source>
</evidence>
<proteinExistence type="inferred from homology"/>
<comment type="similarity">
    <text evidence="1 3">Belongs to the sulfotransferase 1 family.</text>
</comment>
<evidence type="ECO:0000313" key="6">
    <source>
        <dbReference type="Proteomes" id="UP001153076"/>
    </source>
</evidence>
<keyword evidence="2 3" id="KW-0808">Transferase</keyword>
<name>A0A9Q1JPV0_9CARY</name>
<evidence type="ECO:0000256" key="1">
    <source>
        <dbReference type="ARBA" id="ARBA00005771"/>
    </source>
</evidence>
<dbReference type="InterPro" id="IPR000863">
    <property type="entry name" value="Sulfotransferase_dom"/>
</dbReference>
<gene>
    <name evidence="5" type="ORF">Cgig2_010766</name>
</gene>
<dbReference type="InterPro" id="IPR027417">
    <property type="entry name" value="P-loop_NTPase"/>
</dbReference>
<dbReference type="Proteomes" id="UP001153076">
    <property type="component" value="Unassembled WGS sequence"/>
</dbReference>
<dbReference type="EMBL" id="JAKOGI010000971">
    <property type="protein sequence ID" value="KAJ8428762.1"/>
    <property type="molecule type" value="Genomic_DNA"/>
</dbReference>
<dbReference type="OrthoDB" id="1731796at2759"/>
<organism evidence="5 6">
    <name type="scientific">Carnegiea gigantea</name>
    <dbReference type="NCBI Taxonomy" id="171969"/>
    <lineage>
        <taxon>Eukaryota</taxon>
        <taxon>Viridiplantae</taxon>
        <taxon>Streptophyta</taxon>
        <taxon>Embryophyta</taxon>
        <taxon>Tracheophyta</taxon>
        <taxon>Spermatophyta</taxon>
        <taxon>Magnoliopsida</taxon>
        <taxon>eudicotyledons</taxon>
        <taxon>Gunneridae</taxon>
        <taxon>Pentapetalae</taxon>
        <taxon>Caryophyllales</taxon>
        <taxon>Cactineae</taxon>
        <taxon>Cactaceae</taxon>
        <taxon>Cactoideae</taxon>
        <taxon>Echinocereeae</taxon>
        <taxon>Carnegiea</taxon>
    </lineage>
</organism>